<evidence type="ECO:0000313" key="7">
    <source>
        <dbReference type="Proteomes" id="UP000013785"/>
    </source>
</evidence>
<dbReference type="Gene3D" id="3.40.190.10">
    <property type="entry name" value="Periplasmic binding protein-like II"/>
    <property type="match status" value="2"/>
</dbReference>
<dbReference type="RefSeq" id="WP_010768566.1">
    <property type="nucleotide sequence ID" value="NZ_ASWE01000002.1"/>
</dbReference>
<feature type="signal peptide" evidence="5">
    <location>
        <begin position="1"/>
        <end position="23"/>
    </location>
</feature>
<dbReference type="SUPFAM" id="SSF53850">
    <property type="entry name" value="Periplasmic binding protein-like II"/>
    <property type="match status" value="1"/>
</dbReference>
<keyword evidence="5" id="KW-0449">Lipoprotein</keyword>
<gene>
    <name evidence="6" type="ORF">UC3_01904</name>
</gene>
<dbReference type="Pfam" id="PF13416">
    <property type="entry name" value="SBP_bac_8"/>
    <property type="match status" value="1"/>
</dbReference>
<evidence type="ECO:0000256" key="4">
    <source>
        <dbReference type="ARBA" id="ARBA00022729"/>
    </source>
</evidence>
<evidence type="ECO:0000256" key="1">
    <source>
        <dbReference type="ARBA" id="ARBA00008520"/>
    </source>
</evidence>
<name>R3W8Y4_9ENTE</name>
<keyword evidence="2 5" id="KW-0813">Transport</keyword>
<dbReference type="EMBL" id="AJAT01000015">
    <property type="protein sequence ID" value="EOL43922.1"/>
    <property type="molecule type" value="Genomic_DNA"/>
</dbReference>
<comment type="similarity">
    <text evidence="1 5">Belongs to the bacterial solute-binding protein 1 family.</text>
</comment>
<dbReference type="GO" id="GO:0042956">
    <property type="term" value="P:maltodextrin transmembrane transport"/>
    <property type="evidence" value="ECO:0007669"/>
    <property type="project" value="TreeGrafter"/>
</dbReference>
<evidence type="ECO:0000313" key="6">
    <source>
        <dbReference type="EMBL" id="EOL43922.1"/>
    </source>
</evidence>
<evidence type="ECO:0000256" key="5">
    <source>
        <dbReference type="RuleBase" id="RU365005"/>
    </source>
</evidence>
<dbReference type="STRING" id="154621.RV11_GL001061"/>
<keyword evidence="5" id="KW-1003">Cell membrane</keyword>
<dbReference type="GO" id="GO:0015768">
    <property type="term" value="P:maltose transport"/>
    <property type="evidence" value="ECO:0007669"/>
    <property type="project" value="TreeGrafter"/>
</dbReference>
<dbReference type="PATRIC" id="fig|1158610.3.peg.1898"/>
<feature type="chain" id="PRO_5039744693" description="Maltodextrin-binding protein" evidence="5">
    <location>
        <begin position="24"/>
        <end position="416"/>
    </location>
</feature>
<keyword evidence="4 5" id="KW-0732">Signal</keyword>
<protein>
    <recommendedName>
        <fullName evidence="5">Maltodextrin-binding protein</fullName>
    </recommendedName>
</protein>
<dbReference type="GO" id="GO:0015144">
    <property type="term" value="F:carbohydrate transmembrane transporter activity"/>
    <property type="evidence" value="ECO:0007669"/>
    <property type="project" value="InterPro"/>
</dbReference>
<dbReference type="PANTHER" id="PTHR30061:SF50">
    <property type="entry name" value="MALTOSE_MALTODEXTRIN-BINDING PERIPLASMIC PROTEIN"/>
    <property type="match status" value="1"/>
</dbReference>
<evidence type="ECO:0000256" key="2">
    <source>
        <dbReference type="ARBA" id="ARBA00022448"/>
    </source>
</evidence>
<dbReference type="Proteomes" id="UP000013785">
    <property type="component" value="Unassembled WGS sequence"/>
</dbReference>
<accession>R3W8Y4</accession>
<dbReference type="GO" id="GO:1901982">
    <property type="term" value="F:maltose binding"/>
    <property type="evidence" value="ECO:0007669"/>
    <property type="project" value="TreeGrafter"/>
</dbReference>
<dbReference type="eggNOG" id="COG2182">
    <property type="taxonomic scope" value="Bacteria"/>
</dbReference>
<dbReference type="PROSITE" id="PS51257">
    <property type="entry name" value="PROKAR_LIPOPROTEIN"/>
    <property type="match status" value="1"/>
</dbReference>
<keyword evidence="5" id="KW-0472">Membrane</keyword>
<comment type="caution">
    <text evidence="6">The sequence shown here is derived from an EMBL/GenBank/DDBJ whole genome shotgun (WGS) entry which is preliminary data.</text>
</comment>
<sequence>MRKTNWRKLGLGLVSAGAIFTLAACGGSNDKKDTAATDAKTLQVSVGKDYVEYVNDIKGAFEKENDVKVEVVEKDMFDQMDALQLDGPAGKGPDVTMSPYDRVGQQGSQGNLAEVKLPDDGRYTETDKKQVSIDGKVYGAPAMIEAVVLFYNKDLLSEAPKTFADLEAISKDKKYEEDGKNVGFLARWTDFYYTYGLLAGYGGYVFGDEGKDASDVGLNNKGAIEGISYATDWFKDVWPQGMLDVKANENLMLDYFNQGKTAAIIYGPWGASGFKDAGINYGVAKIPTLNNGEAYQTFGGGKAWVVSNFAKDKDLAQKFLDYLSNEENQTKLYDMRNDIPANAQAQEKVKGNDDPIAAAVIEQYGVSQPMPNIPEMAEVWSGAENMMFDAGSGNMSPKEAADNAVKTIQDAIEQKY</sequence>
<reference evidence="6 7" key="1">
    <citation type="submission" date="2013-02" db="EMBL/GenBank/DDBJ databases">
        <title>The Genome Sequence of Enterococcus phoeniculicola BAA-412.</title>
        <authorList>
            <consortium name="The Broad Institute Genome Sequencing Platform"/>
            <consortium name="The Broad Institute Genome Sequencing Center for Infectious Disease"/>
            <person name="Earl A.M."/>
            <person name="Gilmore M.S."/>
            <person name="Lebreton F."/>
            <person name="Walker B."/>
            <person name="Young S.K."/>
            <person name="Zeng Q."/>
            <person name="Gargeya S."/>
            <person name="Fitzgerald M."/>
            <person name="Haas B."/>
            <person name="Abouelleil A."/>
            <person name="Alvarado L."/>
            <person name="Arachchi H.M."/>
            <person name="Berlin A.M."/>
            <person name="Chapman S.B."/>
            <person name="Dewar J."/>
            <person name="Goldberg J."/>
            <person name="Griggs A."/>
            <person name="Gujja S."/>
            <person name="Hansen M."/>
            <person name="Howarth C."/>
            <person name="Imamovic A."/>
            <person name="Larimer J."/>
            <person name="McCowan C."/>
            <person name="Murphy C."/>
            <person name="Neiman D."/>
            <person name="Pearson M."/>
            <person name="Priest M."/>
            <person name="Roberts A."/>
            <person name="Saif S."/>
            <person name="Shea T."/>
            <person name="Sisk P."/>
            <person name="Sykes S."/>
            <person name="Wortman J."/>
            <person name="Nusbaum C."/>
            <person name="Birren B."/>
        </authorList>
    </citation>
    <scope>NUCLEOTIDE SEQUENCE [LARGE SCALE GENOMIC DNA]</scope>
    <source>
        <strain evidence="6 7">ATCC BAA-412</strain>
    </source>
</reference>
<dbReference type="InterPro" id="IPR006060">
    <property type="entry name" value="Maltose/Cyclodextrin-bd"/>
</dbReference>
<comment type="subcellular location">
    <subcellularLocation>
        <location evidence="5">Cell membrane</location>
        <topology evidence="5">Lipid-anchor</topology>
    </subcellularLocation>
</comment>
<keyword evidence="7" id="KW-1185">Reference proteome</keyword>
<dbReference type="PRINTS" id="PR00181">
    <property type="entry name" value="MALTOSEBP"/>
</dbReference>
<dbReference type="HOGENOM" id="CLU_031285_17_2_9"/>
<dbReference type="OrthoDB" id="9766758at2"/>
<proteinExistence type="inferred from homology"/>
<dbReference type="AlphaFoldDB" id="R3W8Y4"/>
<dbReference type="PANTHER" id="PTHR30061">
    <property type="entry name" value="MALTOSE-BINDING PERIPLASMIC PROTEIN"/>
    <property type="match status" value="1"/>
</dbReference>
<dbReference type="InterPro" id="IPR006059">
    <property type="entry name" value="SBP"/>
</dbReference>
<keyword evidence="3 5" id="KW-0762">Sugar transport</keyword>
<organism evidence="6 7">
    <name type="scientific">Enterococcus phoeniculicola ATCC BAA-412</name>
    <dbReference type="NCBI Taxonomy" id="1158610"/>
    <lineage>
        <taxon>Bacteria</taxon>
        <taxon>Bacillati</taxon>
        <taxon>Bacillota</taxon>
        <taxon>Bacilli</taxon>
        <taxon>Lactobacillales</taxon>
        <taxon>Enterococcaceae</taxon>
        <taxon>Enterococcus</taxon>
    </lineage>
</organism>
<evidence type="ECO:0000256" key="3">
    <source>
        <dbReference type="ARBA" id="ARBA00022597"/>
    </source>
</evidence>
<dbReference type="GO" id="GO:0055052">
    <property type="term" value="C:ATP-binding cassette (ABC) transporter complex, substrate-binding subunit-containing"/>
    <property type="evidence" value="ECO:0007669"/>
    <property type="project" value="TreeGrafter"/>
</dbReference>